<dbReference type="Proteomes" id="UP001432046">
    <property type="component" value="Plasmid pBs5S5b"/>
</dbReference>
<keyword evidence="1" id="KW-0614">Plasmid</keyword>
<gene>
    <name evidence="1" type="ORF">WDK88_44750</name>
</gene>
<protein>
    <submittedName>
        <fullName evidence="1">Uncharacterized protein</fullName>
    </submittedName>
</protein>
<accession>A0ABZ2PD93</accession>
<name>A0ABZ2PD93_9BRAD</name>
<evidence type="ECO:0000313" key="1">
    <source>
        <dbReference type="EMBL" id="WXC84738.1"/>
    </source>
</evidence>
<organism evidence="1 2">
    <name type="scientific">Bradyrhizobium septentrionale</name>
    <dbReference type="NCBI Taxonomy" id="1404411"/>
    <lineage>
        <taxon>Bacteria</taxon>
        <taxon>Pseudomonadati</taxon>
        <taxon>Pseudomonadota</taxon>
        <taxon>Alphaproteobacteria</taxon>
        <taxon>Hyphomicrobiales</taxon>
        <taxon>Nitrobacteraceae</taxon>
        <taxon>Bradyrhizobium</taxon>
    </lineage>
</organism>
<dbReference type="EMBL" id="CP147712">
    <property type="protein sequence ID" value="WXC84738.1"/>
    <property type="molecule type" value="Genomic_DNA"/>
</dbReference>
<proteinExistence type="predicted"/>
<keyword evidence="2" id="KW-1185">Reference proteome</keyword>
<geneLocation type="plasmid" evidence="1 2">
    <name>pBs5S5b</name>
</geneLocation>
<evidence type="ECO:0000313" key="2">
    <source>
        <dbReference type="Proteomes" id="UP001432046"/>
    </source>
</evidence>
<sequence>MTKVHHVAHVPDARRILEDKRVRSGLIYDESRLNRTRTCVSWASANTWVEGSIYGNVQFTFDWADIIRGRRVYWVEEMPDYSPPAYRLLLTDRDLSPGVSRNVIAYDPAVDKGPLREREGDWYWNDAFTSEFMIEDDLPLRLCRGVSFIRHRRDICRLNGCSCGDRTASEFVTGGRIMAFLLGSGVHSLDRTFRRPASMRSRLPLLDSVDVGIKGIRDALCDDRDRFVGGIRRVASSRAVLRGALAHYGADRLDEACELVSQLASERVFDDALEGVVNEHFGVEGWTVSGGQAASFA</sequence>
<dbReference type="RefSeq" id="WP_338835149.1">
    <property type="nucleotide sequence ID" value="NZ_CP147712.1"/>
</dbReference>
<reference evidence="1" key="1">
    <citation type="journal article" date="2021" name="Int. J. Syst. Evol. Microbiol.">
        <title>Bradyrhizobium septentrionale sp. nov. (sv. septentrionale) and Bradyrhizobium quebecense sp. nov. (sv. septentrionale) associated with legumes native to Canada possess rearranged symbiosis genes and numerous insertion sequences.</title>
        <authorList>
            <person name="Bromfield E.S.P."/>
            <person name="Cloutier S."/>
        </authorList>
    </citation>
    <scope>NUCLEOTIDE SEQUENCE</scope>
    <source>
        <strain evidence="1">5S5</strain>
    </source>
</reference>
<reference evidence="1" key="2">
    <citation type="submission" date="2024-03" db="EMBL/GenBank/DDBJ databases">
        <authorList>
            <person name="Bromfield E.S.P."/>
            <person name="Cloutier S."/>
        </authorList>
    </citation>
    <scope>NUCLEOTIDE SEQUENCE</scope>
    <source>
        <strain evidence="1">5S5</strain>
        <plasmid evidence="1">pBs5S5b</plasmid>
    </source>
</reference>